<sequence>MKLIINQDQRKPLTVRQVVEFLQYLDPEEEISIFHTGTPSIAAPLTEVLVSEGETTPTFISLYARDEMNKKQE</sequence>
<organism evidence="1">
    <name type="scientific">uncultured Caudovirales phage</name>
    <dbReference type="NCBI Taxonomy" id="2100421"/>
    <lineage>
        <taxon>Viruses</taxon>
        <taxon>Duplodnaviria</taxon>
        <taxon>Heunggongvirae</taxon>
        <taxon>Uroviricota</taxon>
        <taxon>Caudoviricetes</taxon>
        <taxon>Peduoviridae</taxon>
        <taxon>Maltschvirus</taxon>
        <taxon>Maltschvirus maltsch</taxon>
    </lineage>
</organism>
<protein>
    <submittedName>
        <fullName evidence="1">Uncharacterized protein</fullName>
    </submittedName>
</protein>
<dbReference type="EMBL" id="LR796188">
    <property type="protein sequence ID" value="CAB4125645.1"/>
    <property type="molecule type" value="Genomic_DNA"/>
</dbReference>
<proteinExistence type="predicted"/>
<evidence type="ECO:0000313" key="1">
    <source>
        <dbReference type="EMBL" id="CAB4125645.1"/>
    </source>
</evidence>
<name>A0A6J5KWP5_9CAUD</name>
<accession>A0A6J5KWP5</accession>
<gene>
    <name evidence="1" type="ORF">UFOVP54_191</name>
</gene>
<reference evidence="1" key="1">
    <citation type="submission" date="2020-04" db="EMBL/GenBank/DDBJ databases">
        <authorList>
            <person name="Chiriac C."/>
            <person name="Salcher M."/>
            <person name="Ghai R."/>
            <person name="Kavagutti S V."/>
        </authorList>
    </citation>
    <scope>NUCLEOTIDE SEQUENCE</scope>
</reference>